<feature type="transmembrane region" description="Helical" evidence="1">
    <location>
        <begin position="47"/>
        <end position="67"/>
    </location>
</feature>
<proteinExistence type="predicted"/>
<evidence type="ECO:0000313" key="2">
    <source>
        <dbReference type="EMBL" id="KAI3403457.1"/>
    </source>
</evidence>
<keyword evidence="1" id="KW-1133">Transmembrane helix</keyword>
<dbReference type="AlphaFoldDB" id="A0AAI9WWR1"/>
<protein>
    <submittedName>
        <fullName evidence="2">Uncharacterized protein</fullName>
    </submittedName>
</protein>
<dbReference type="RefSeq" id="XP_049179204.1">
    <property type="nucleotide sequence ID" value="XM_049325105.1"/>
</dbReference>
<keyword evidence="1" id="KW-0472">Membrane</keyword>
<name>A0AAI9WWR1_9ASCO</name>
<accession>A0AAI9WWR1</accession>
<gene>
    <name evidence="2" type="ORF">KGF56_003741</name>
</gene>
<evidence type="ECO:0000256" key="1">
    <source>
        <dbReference type="SAM" id="Phobius"/>
    </source>
</evidence>
<dbReference type="EMBL" id="JAHUZD010000126">
    <property type="protein sequence ID" value="KAI3403457.1"/>
    <property type="molecule type" value="Genomic_DNA"/>
</dbReference>
<dbReference type="GeneID" id="73381356"/>
<evidence type="ECO:0000313" key="3">
    <source>
        <dbReference type="Proteomes" id="UP001202479"/>
    </source>
</evidence>
<sequence>MFRKLSTGIISKRCLHGTTRKFAGAEAFSNKFNFNLNPPQVHEYWNIYNSSVLFAFVPVFLGIAYVAKYVGVNLEGNAGFLQYANSESSPLKSIKFGETQKRKPLDE</sequence>
<reference evidence="2" key="1">
    <citation type="journal article" date="2022" name="DNA Res.">
        <title>Genome analysis of five recently described species of the CUG-Ser clade uncovers Candida theae as a new hybrid lineage with pathogenic potential in the Candida parapsilosis species complex.</title>
        <authorList>
            <person name="Mixao V."/>
            <person name="Del Olmo V."/>
            <person name="Hegedusova E."/>
            <person name="Saus E."/>
            <person name="Pryszcz L."/>
            <person name="Cillingova A."/>
            <person name="Nosek J."/>
            <person name="Gabaldon T."/>
        </authorList>
    </citation>
    <scope>NUCLEOTIDE SEQUENCE</scope>
    <source>
        <strain evidence="2">CBS 10844</strain>
    </source>
</reference>
<keyword evidence="1" id="KW-0812">Transmembrane</keyword>
<dbReference type="Proteomes" id="UP001202479">
    <property type="component" value="Unassembled WGS sequence"/>
</dbReference>
<keyword evidence="3" id="KW-1185">Reference proteome</keyword>
<comment type="caution">
    <text evidence="2">The sequence shown here is derived from an EMBL/GenBank/DDBJ whole genome shotgun (WGS) entry which is preliminary data.</text>
</comment>
<organism evidence="2 3">
    <name type="scientific">Candida oxycetoniae</name>
    <dbReference type="NCBI Taxonomy" id="497107"/>
    <lineage>
        <taxon>Eukaryota</taxon>
        <taxon>Fungi</taxon>
        <taxon>Dikarya</taxon>
        <taxon>Ascomycota</taxon>
        <taxon>Saccharomycotina</taxon>
        <taxon>Pichiomycetes</taxon>
        <taxon>Debaryomycetaceae</taxon>
        <taxon>Candida/Lodderomyces clade</taxon>
        <taxon>Candida</taxon>
    </lineage>
</organism>